<accession>A0ABW5SQA5</accession>
<reference evidence="5" key="1">
    <citation type="journal article" date="2019" name="Int. J. Syst. Evol. Microbiol.">
        <title>The Global Catalogue of Microorganisms (GCM) 10K type strain sequencing project: providing services to taxonomists for standard genome sequencing and annotation.</title>
        <authorList>
            <consortium name="The Broad Institute Genomics Platform"/>
            <consortium name="The Broad Institute Genome Sequencing Center for Infectious Disease"/>
            <person name="Wu L."/>
            <person name="Ma J."/>
        </authorList>
    </citation>
    <scope>NUCLEOTIDE SEQUENCE [LARGE SCALE GENOMIC DNA]</scope>
    <source>
        <strain evidence="5">KCTC 33849</strain>
    </source>
</reference>
<dbReference type="Gene3D" id="3.40.190.10">
    <property type="entry name" value="Periplasmic binding protein-like II"/>
    <property type="match status" value="1"/>
</dbReference>
<name>A0ABW5SQA5_9BACL</name>
<dbReference type="Gene3D" id="3.90.76.10">
    <property type="entry name" value="Dipeptide-binding Protein, Domain 1"/>
    <property type="match status" value="1"/>
</dbReference>
<evidence type="ECO:0000259" key="3">
    <source>
        <dbReference type="Pfam" id="PF00496"/>
    </source>
</evidence>
<dbReference type="Proteomes" id="UP001597540">
    <property type="component" value="Unassembled WGS sequence"/>
</dbReference>
<dbReference type="PIRSF" id="PIRSF002741">
    <property type="entry name" value="MppA"/>
    <property type="match status" value="1"/>
</dbReference>
<feature type="domain" description="Solute-binding protein family 5" evidence="3">
    <location>
        <begin position="89"/>
        <end position="438"/>
    </location>
</feature>
<dbReference type="InterPro" id="IPR000914">
    <property type="entry name" value="SBP_5_dom"/>
</dbReference>
<feature type="signal peptide" evidence="2">
    <location>
        <begin position="1"/>
        <end position="25"/>
    </location>
</feature>
<keyword evidence="1 2" id="KW-0732">Signal</keyword>
<organism evidence="4 5">
    <name type="scientific">Paenibacillus shunpengii</name>
    <dbReference type="NCBI Taxonomy" id="2054424"/>
    <lineage>
        <taxon>Bacteria</taxon>
        <taxon>Bacillati</taxon>
        <taxon>Bacillota</taxon>
        <taxon>Bacilli</taxon>
        <taxon>Bacillales</taxon>
        <taxon>Paenibacillaceae</taxon>
        <taxon>Paenibacillus</taxon>
    </lineage>
</organism>
<dbReference type="PROSITE" id="PS51257">
    <property type="entry name" value="PROKAR_LIPOPROTEIN"/>
    <property type="match status" value="1"/>
</dbReference>
<dbReference type="EMBL" id="JBHUMJ010000003">
    <property type="protein sequence ID" value="MFD2701966.1"/>
    <property type="molecule type" value="Genomic_DNA"/>
</dbReference>
<dbReference type="InterPro" id="IPR039424">
    <property type="entry name" value="SBP_5"/>
</dbReference>
<keyword evidence="5" id="KW-1185">Reference proteome</keyword>
<dbReference type="Gene3D" id="3.10.105.10">
    <property type="entry name" value="Dipeptide-binding Protein, Domain 3"/>
    <property type="match status" value="1"/>
</dbReference>
<evidence type="ECO:0000256" key="1">
    <source>
        <dbReference type="ARBA" id="ARBA00022729"/>
    </source>
</evidence>
<dbReference type="InterPro" id="IPR030678">
    <property type="entry name" value="Peptide/Ni-bd"/>
</dbReference>
<dbReference type="Pfam" id="PF00496">
    <property type="entry name" value="SBP_bac_5"/>
    <property type="match status" value="1"/>
</dbReference>
<evidence type="ECO:0000313" key="4">
    <source>
        <dbReference type="EMBL" id="MFD2701966.1"/>
    </source>
</evidence>
<dbReference type="RefSeq" id="WP_076314681.1">
    <property type="nucleotide sequence ID" value="NZ_JBHUMJ010000003.1"/>
</dbReference>
<evidence type="ECO:0000313" key="5">
    <source>
        <dbReference type="Proteomes" id="UP001597540"/>
    </source>
</evidence>
<gene>
    <name evidence="4" type="ORF">ACFSVM_15990</name>
</gene>
<proteinExistence type="predicted"/>
<comment type="caution">
    <text evidence="4">The sequence shown here is derived from an EMBL/GenBank/DDBJ whole genome shotgun (WGS) entry which is preliminary data.</text>
</comment>
<protein>
    <submittedName>
        <fullName evidence="4">ABC transporter substrate-binding protein</fullName>
    </submittedName>
</protein>
<evidence type="ECO:0000256" key="2">
    <source>
        <dbReference type="SAM" id="SignalP"/>
    </source>
</evidence>
<sequence>MFTKKMNKLLSSAVLSSLLVLTACGGGGGGETATDAGGAGSSTTGQKVLNIGLKADPPSLDPMSSSSLYDRQVQNSIYDKLFDVNADGEVVPMLVSEYTVSEDGLTYTLTLHDGITFQDGSEFNAEAVKFNLERYKQEGSKRISELNPIDTVEATDELTVVITLKEPFAPFLSVLSDRSGMMVSPAAVEKHGDNYVKNPVGTGPYAFVEQVSGDHVTLKKNENYWKNEVKIDEVNYKVFTNTSAAVQNLRSGVVDIIDEIPVKEIPTVESDPNLTVVAQANMGFQGIHLNNTVGDLQNKYLRQAVDLALDREAIVKVLFDGYGAPAHTPFAPGSLAYNEEQDKSPAVDAAKVQELLEKGGKPDGFSFKMQISTTTENEQFGAVIQNMLKAHKINVELEKVEYGTMLENGDSGNFEAMQLGWSGRIDPDQNVYDFLVTGMPNNQGRISEPELDEVLIAARAEQDTAKRAELYQQAMDIVHENGSYIYIYHNYDKFGVSNKVQGFTYIPDGIIRTANLDIQ</sequence>
<dbReference type="SUPFAM" id="SSF53850">
    <property type="entry name" value="Periplasmic binding protein-like II"/>
    <property type="match status" value="1"/>
</dbReference>
<feature type="chain" id="PRO_5045537257" evidence="2">
    <location>
        <begin position="26"/>
        <end position="519"/>
    </location>
</feature>
<dbReference type="PANTHER" id="PTHR30290">
    <property type="entry name" value="PERIPLASMIC BINDING COMPONENT OF ABC TRANSPORTER"/>
    <property type="match status" value="1"/>
</dbReference>
<dbReference type="PANTHER" id="PTHR30290:SF38">
    <property type="entry name" value="D,D-DIPEPTIDE-BINDING PERIPLASMIC PROTEIN DDPA-RELATED"/>
    <property type="match status" value="1"/>
</dbReference>